<keyword evidence="8" id="KW-1185">Reference proteome</keyword>
<dbReference type="Pfam" id="PF03661">
    <property type="entry name" value="TMEM33_Pom33"/>
    <property type="match status" value="1"/>
</dbReference>
<dbReference type="InterPro" id="IPR051645">
    <property type="entry name" value="PER33/POM33_regulator"/>
</dbReference>
<protein>
    <submittedName>
        <fullName evidence="7">Transmembrane nucleoporin</fullName>
    </submittedName>
</protein>
<sequence length="274" mass="30882">MSSRPQPPASLVERIKPLVMNPRFAWWIGHCIVTISTFFYFYNKVFGSAASAQSWYSKIYIGVLISYGITVWKTYGVPQFNSAFLQRVFMDDNVHYMLMGLLWYISPSLFVTVIPFAVYSLFHVIDFARVTLLPTIFPDINSTTRSAGGSQAANLAKGMKHFKDTYYDAAMKNVAKVEVIGVMGLQLLGAITFQLSPIGTLFYANFLRIRYHLSPHVRQTFAEVRGFLDKHLLPPTANPKIPAMVSKVYTFARDGIISYGQPIVRQPEPQAASQ</sequence>
<evidence type="ECO:0000256" key="3">
    <source>
        <dbReference type="ARBA" id="ARBA00022692"/>
    </source>
</evidence>
<comment type="caution">
    <text evidence="7">The sequence shown here is derived from an EMBL/GenBank/DDBJ whole genome shotgun (WGS) entry which is preliminary data.</text>
</comment>
<accession>A0ABR2VSB8</accession>
<evidence type="ECO:0000256" key="6">
    <source>
        <dbReference type="SAM" id="Phobius"/>
    </source>
</evidence>
<keyword evidence="3 6" id="KW-0812">Transmembrane</keyword>
<dbReference type="PANTHER" id="PTHR12703">
    <property type="entry name" value="TRANSMEMBRANE PROTEIN 33"/>
    <property type="match status" value="1"/>
</dbReference>
<reference evidence="7 8" key="1">
    <citation type="submission" date="2023-04" db="EMBL/GenBank/DDBJ databases">
        <title>Genome of Basidiobolus ranarum AG-B5.</title>
        <authorList>
            <person name="Stajich J.E."/>
            <person name="Carter-House D."/>
            <person name="Gryganskyi A."/>
        </authorList>
    </citation>
    <scope>NUCLEOTIDE SEQUENCE [LARGE SCALE GENOMIC DNA]</scope>
    <source>
        <strain evidence="7 8">AG-B5</strain>
    </source>
</reference>
<feature type="transmembrane region" description="Helical" evidence="6">
    <location>
        <begin position="95"/>
        <end position="122"/>
    </location>
</feature>
<evidence type="ECO:0000256" key="2">
    <source>
        <dbReference type="ARBA" id="ARBA00007322"/>
    </source>
</evidence>
<evidence type="ECO:0000256" key="5">
    <source>
        <dbReference type="ARBA" id="ARBA00023136"/>
    </source>
</evidence>
<feature type="transmembrane region" description="Helical" evidence="6">
    <location>
        <begin position="55"/>
        <end position="75"/>
    </location>
</feature>
<dbReference type="PANTHER" id="PTHR12703:SF4">
    <property type="entry name" value="TRANSMEMBRANE PROTEIN 33"/>
    <property type="match status" value="1"/>
</dbReference>
<dbReference type="InterPro" id="IPR005344">
    <property type="entry name" value="TMEM33/Pom33"/>
</dbReference>
<name>A0ABR2VSB8_9FUNG</name>
<comment type="similarity">
    <text evidence="2">Belongs to the PER33/POM33 family.</text>
</comment>
<feature type="transmembrane region" description="Helical" evidence="6">
    <location>
        <begin position="24"/>
        <end position="43"/>
    </location>
</feature>
<organism evidence="7 8">
    <name type="scientific">Basidiobolus ranarum</name>
    <dbReference type="NCBI Taxonomy" id="34480"/>
    <lineage>
        <taxon>Eukaryota</taxon>
        <taxon>Fungi</taxon>
        <taxon>Fungi incertae sedis</taxon>
        <taxon>Zoopagomycota</taxon>
        <taxon>Entomophthoromycotina</taxon>
        <taxon>Basidiobolomycetes</taxon>
        <taxon>Basidiobolales</taxon>
        <taxon>Basidiobolaceae</taxon>
        <taxon>Basidiobolus</taxon>
    </lineage>
</organism>
<keyword evidence="5 6" id="KW-0472">Membrane</keyword>
<evidence type="ECO:0000256" key="4">
    <source>
        <dbReference type="ARBA" id="ARBA00022989"/>
    </source>
</evidence>
<evidence type="ECO:0000313" key="7">
    <source>
        <dbReference type="EMBL" id="KAK9696481.1"/>
    </source>
</evidence>
<evidence type="ECO:0000313" key="8">
    <source>
        <dbReference type="Proteomes" id="UP001479436"/>
    </source>
</evidence>
<evidence type="ECO:0000256" key="1">
    <source>
        <dbReference type="ARBA" id="ARBA00004141"/>
    </source>
</evidence>
<keyword evidence="4 6" id="KW-1133">Transmembrane helix</keyword>
<proteinExistence type="inferred from homology"/>
<dbReference type="Proteomes" id="UP001479436">
    <property type="component" value="Unassembled WGS sequence"/>
</dbReference>
<comment type="subcellular location">
    <subcellularLocation>
        <location evidence="1">Membrane</location>
        <topology evidence="1">Multi-pass membrane protein</topology>
    </subcellularLocation>
</comment>
<dbReference type="EMBL" id="JASJQH010007959">
    <property type="protein sequence ID" value="KAK9696481.1"/>
    <property type="molecule type" value="Genomic_DNA"/>
</dbReference>
<gene>
    <name evidence="7" type="primary">POM33_3</name>
    <name evidence="7" type="ORF">K7432_012444</name>
</gene>